<organism evidence="8 9">
    <name type="scientific">Amphibalanus amphitrite</name>
    <name type="common">Striped barnacle</name>
    <name type="synonym">Balanus amphitrite</name>
    <dbReference type="NCBI Taxonomy" id="1232801"/>
    <lineage>
        <taxon>Eukaryota</taxon>
        <taxon>Metazoa</taxon>
        <taxon>Ecdysozoa</taxon>
        <taxon>Arthropoda</taxon>
        <taxon>Crustacea</taxon>
        <taxon>Multicrustacea</taxon>
        <taxon>Cirripedia</taxon>
        <taxon>Thoracica</taxon>
        <taxon>Thoracicalcarea</taxon>
        <taxon>Balanomorpha</taxon>
        <taxon>Balanoidea</taxon>
        <taxon>Balanidae</taxon>
        <taxon>Amphibalaninae</taxon>
        <taxon>Amphibalanus</taxon>
    </lineage>
</organism>
<evidence type="ECO:0000256" key="2">
    <source>
        <dbReference type="ARBA" id="ARBA00022692"/>
    </source>
</evidence>
<feature type="region of interest" description="Disordered" evidence="5">
    <location>
        <begin position="260"/>
        <end position="371"/>
    </location>
</feature>
<evidence type="ECO:0000256" key="5">
    <source>
        <dbReference type="SAM" id="MobiDB-lite"/>
    </source>
</evidence>
<feature type="compositionally biased region" description="Basic residues" evidence="5">
    <location>
        <begin position="260"/>
        <end position="269"/>
    </location>
</feature>
<feature type="signal peptide" evidence="6">
    <location>
        <begin position="1"/>
        <end position="23"/>
    </location>
</feature>
<dbReference type="GO" id="GO:0016020">
    <property type="term" value="C:membrane"/>
    <property type="evidence" value="ECO:0007669"/>
    <property type="project" value="UniProtKB-SubCell"/>
</dbReference>
<evidence type="ECO:0000256" key="4">
    <source>
        <dbReference type="ARBA" id="ARBA00022989"/>
    </source>
</evidence>
<dbReference type="InterPro" id="IPR011651">
    <property type="entry name" value="Notch_ligand_N"/>
</dbReference>
<feature type="compositionally biased region" description="Basic and acidic residues" evidence="5">
    <location>
        <begin position="303"/>
        <end position="319"/>
    </location>
</feature>
<comment type="caution">
    <text evidence="8">The sequence shown here is derived from an EMBL/GenBank/DDBJ whole genome shotgun (WGS) entry which is preliminary data.</text>
</comment>
<keyword evidence="4" id="KW-1133">Transmembrane helix</keyword>
<feature type="compositionally biased region" description="Basic and acidic residues" evidence="5">
    <location>
        <begin position="176"/>
        <end position="193"/>
    </location>
</feature>
<evidence type="ECO:0000256" key="6">
    <source>
        <dbReference type="SAM" id="SignalP"/>
    </source>
</evidence>
<gene>
    <name evidence="8" type="ORF">FJT64_006329</name>
</gene>
<keyword evidence="1" id="KW-0245">EGF-like domain</keyword>
<keyword evidence="3" id="KW-0677">Repeat</keyword>
<accession>A0A6A4VXS1</accession>
<keyword evidence="2" id="KW-0812">Transmembrane</keyword>
<feature type="compositionally biased region" description="Polar residues" evidence="5">
    <location>
        <begin position="107"/>
        <end position="116"/>
    </location>
</feature>
<evidence type="ECO:0000256" key="3">
    <source>
        <dbReference type="ARBA" id="ARBA00022737"/>
    </source>
</evidence>
<evidence type="ECO:0000259" key="7">
    <source>
        <dbReference type="Pfam" id="PF07657"/>
    </source>
</evidence>
<keyword evidence="4" id="KW-0472">Membrane</keyword>
<reference evidence="8 9" key="1">
    <citation type="submission" date="2019-07" db="EMBL/GenBank/DDBJ databases">
        <title>Draft genome assembly of a fouling barnacle, Amphibalanus amphitrite (Darwin, 1854): The first reference genome for Thecostraca.</title>
        <authorList>
            <person name="Kim W."/>
        </authorList>
    </citation>
    <scope>NUCLEOTIDE SEQUENCE [LARGE SCALE GENOMIC DNA]</scope>
    <source>
        <strain evidence="8">SNU_AA5</strain>
        <tissue evidence="8">Soma without cirri and trophi</tissue>
    </source>
</reference>
<proteinExistence type="predicted"/>
<dbReference type="Gene3D" id="2.60.40.3510">
    <property type="match status" value="1"/>
</dbReference>
<feature type="chain" id="PRO_5025586063" description="Notch ligand N-terminal domain-containing protein" evidence="6">
    <location>
        <begin position="24"/>
        <end position="416"/>
    </location>
</feature>
<evidence type="ECO:0000313" key="9">
    <source>
        <dbReference type="Proteomes" id="UP000440578"/>
    </source>
</evidence>
<dbReference type="GO" id="GO:0007219">
    <property type="term" value="P:Notch signaling pathway"/>
    <property type="evidence" value="ECO:0007669"/>
    <property type="project" value="InterPro"/>
</dbReference>
<keyword evidence="6" id="KW-0732">Signal</keyword>
<dbReference type="Proteomes" id="UP000440578">
    <property type="component" value="Unassembled WGS sequence"/>
</dbReference>
<evidence type="ECO:0000313" key="8">
    <source>
        <dbReference type="EMBL" id="KAF0296180.1"/>
    </source>
</evidence>
<name>A0A6A4VXS1_AMPAM</name>
<dbReference type="OrthoDB" id="6130531at2759"/>
<feature type="compositionally biased region" description="Acidic residues" evidence="5">
    <location>
        <begin position="320"/>
        <end position="347"/>
    </location>
</feature>
<evidence type="ECO:0000256" key="1">
    <source>
        <dbReference type="ARBA" id="ARBA00022536"/>
    </source>
</evidence>
<feature type="region of interest" description="Disordered" evidence="5">
    <location>
        <begin position="99"/>
        <end position="127"/>
    </location>
</feature>
<keyword evidence="9" id="KW-1185">Reference proteome</keyword>
<dbReference type="AlphaFoldDB" id="A0A6A4VXS1"/>
<dbReference type="EMBL" id="VIIS01001579">
    <property type="protein sequence ID" value="KAF0296180.1"/>
    <property type="molecule type" value="Genomic_DNA"/>
</dbReference>
<feature type="compositionally biased region" description="Low complexity" evidence="5">
    <location>
        <begin position="198"/>
        <end position="220"/>
    </location>
</feature>
<protein>
    <recommendedName>
        <fullName evidence="7">Notch ligand N-terminal domain-containing protein</fullName>
    </recommendedName>
</protein>
<dbReference type="Pfam" id="PF07657">
    <property type="entry name" value="MNNL"/>
    <property type="match status" value="1"/>
</dbReference>
<feature type="region of interest" description="Disordered" evidence="5">
    <location>
        <begin position="158"/>
        <end position="242"/>
    </location>
</feature>
<sequence length="416" mass="43830">MEPRWSALVAVTTALLLGPVAHSGVNSAGQLQIRLVSLTDLDTPAASRGRCCQSPNSIDDATCDQPCRTVVRLCAAASGAGISQRPSVRFSRISALRSGRGRRSPVAVSQQYTDTAVPSGLPPVGEEDELLPVEHRSAQQEEPSGGTSIQVIHHLISSADDESQESTESISPSEDSVARPRPRDESPRPREESGGVGESAESAGAPGTATNTTGDTTSSGPPLPGSALVGRPQEPPVDQHDIGLVFVEDDDLIHLYFQPKRTRTRRRVGRPGVRTVARDGELPIGTIERSGRQARAGLTDTVGDSHFDGPDDTADRVDGSEDSIELGEGSGSEESEQSPTEESEEGPALEVAHSRRTGDVGTPRRTSECPLGTAFVTVSADDAETLPPISLPFDTPWPVSDVKLSYGRSGVILTGE</sequence>
<feature type="domain" description="Notch ligand N-terminal" evidence="7">
    <location>
        <begin position="29"/>
        <end position="90"/>
    </location>
</feature>